<dbReference type="InterPro" id="IPR007263">
    <property type="entry name" value="DCC1-like"/>
</dbReference>
<name>A0A5C5GAR7_9RHOB</name>
<dbReference type="RefSeq" id="WP_140192576.1">
    <property type="nucleotide sequence ID" value="NZ_CP065915.1"/>
</dbReference>
<dbReference type="InterPro" id="IPR052927">
    <property type="entry name" value="DCC_oxidoreductase"/>
</dbReference>
<protein>
    <submittedName>
        <fullName evidence="1">DUF393 domain-containing protein</fullName>
    </submittedName>
</protein>
<keyword evidence="2" id="KW-1185">Reference proteome</keyword>
<accession>A0A5C5GAR7</accession>
<dbReference type="PANTHER" id="PTHR33639:SF2">
    <property type="entry name" value="DUF393 DOMAIN-CONTAINING PROTEIN"/>
    <property type="match status" value="1"/>
</dbReference>
<dbReference type="PANTHER" id="PTHR33639">
    <property type="entry name" value="THIOL-DISULFIDE OXIDOREDUCTASE DCC"/>
    <property type="match status" value="1"/>
</dbReference>
<dbReference type="Pfam" id="PF04134">
    <property type="entry name" value="DCC1-like"/>
    <property type="match status" value="1"/>
</dbReference>
<dbReference type="AlphaFoldDB" id="A0A5C5GAR7"/>
<dbReference type="OrthoDB" id="9785438at2"/>
<dbReference type="EMBL" id="VFFF01000001">
    <property type="protein sequence ID" value="TNY31895.1"/>
    <property type="molecule type" value="Genomic_DNA"/>
</dbReference>
<evidence type="ECO:0000313" key="2">
    <source>
        <dbReference type="Proteomes" id="UP000314011"/>
    </source>
</evidence>
<sequence>MRDDTIVIFDTDCVLCSGAVGFLLRHEADTTIRFASSRTETGARLAEAHGLSAADLDLTFLMIRDDNALTRSDAALCLAGHLRRPWRWLRVLRVVPRPLRDAIYGVIARNRLRWFGQRDSCFLPPPAQAHRFLDRPGRL</sequence>
<evidence type="ECO:0000313" key="1">
    <source>
        <dbReference type="EMBL" id="TNY31895.1"/>
    </source>
</evidence>
<reference evidence="1 2" key="1">
    <citation type="submission" date="2019-06" db="EMBL/GenBank/DDBJ databases">
        <title>Genome of new Rhodobacteraceae sp. SM1903.</title>
        <authorList>
            <person name="Ren X."/>
        </authorList>
    </citation>
    <scope>NUCLEOTIDE SEQUENCE [LARGE SCALE GENOMIC DNA]</scope>
    <source>
        <strain evidence="1 2">SM1903</strain>
    </source>
</reference>
<proteinExistence type="predicted"/>
<dbReference type="Proteomes" id="UP000314011">
    <property type="component" value="Unassembled WGS sequence"/>
</dbReference>
<gene>
    <name evidence="1" type="ORF">FHY64_00905</name>
</gene>
<organism evidence="1 2">
    <name type="scientific">Pelagovum pacificum</name>
    <dbReference type="NCBI Taxonomy" id="2588711"/>
    <lineage>
        <taxon>Bacteria</taxon>
        <taxon>Pseudomonadati</taxon>
        <taxon>Pseudomonadota</taxon>
        <taxon>Alphaproteobacteria</taxon>
        <taxon>Rhodobacterales</taxon>
        <taxon>Paracoccaceae</taxon>
        <taxon>Pelagovum</taxon>
    </lineage>
</organism>
<dbReference type="GO" id="GO:0015035">
    <property type="term" value="F:protein-disulfide reductase activity"/>
    <property type="evidence" value="ECO:0007669"/>
    <property type="project" value="InterPro"/>
</dbReference>
<comment type="caution">
    <text evidence="1">The sequence shown here is derived from an EMBL/GenBank/DDBJ whole genome shotgun (WGS) entry which is preliminary data.</text>
</comment>